<accession>A0A078AQD9</accession>
<keyword evidence="4" id="KW-0863">Zinc-finger</keyword>
<evidence type="ECO:0000313" key="10">
    <source>
        <dbReference type="Proteomes" id="UP000039865"/>
    </source>
</evidence>
<dbReference type="InParanoid" id="A0A078AQD9"/>
<feature type="repeat" description="WD" evidence="6">
    <location>
        <begin position="46"/>
        <end position="72"/>
    </location>
</feature>
<dbReference type="InterPro" id="IPR001680">
    <property type="entry name" value="WD40_rpt"/>
</dbReference>
<evidence type="ECO:0000256" key="6">
    <source>
        <dbReference type="PROSITE-ProRule" id="PRU00221"/>
    </source>
</evidence>
<keyword evidence="3" id="KW-0677">Repeat</keyword>
<keyword evidence="2" id="KW-0479">Metal-binding</keyword>
<dbReference type="EMBL" id="CCKQ01011871">
    <property type="protein sequence ID" value="CDW83462.1"/>
    <property type="molecule type" value="Genomic_DNA"/>
</dbReference>
<dbReference type="PANTHER" id="PTHR46200:SF1">
    <property type="entry name" value="GATOR COMPLEX PROTEIN WDR24"/>
    <property type="match status" value="1"/>
</dbReference>
<dbReference type="InterPro" id="IPR019775">
    <property type="entry name" value="WD40_repeat_CS"/>
</dbReference>
<dbReference type="PROSITE" id="PS00678">
    <property type="entry name" value="WD_REPEATS_1"/>
    <property type="match status" value="1"/>
</dbReference>
<protein>
    <submittedName>
        <fullName evidence="9">Wd repeat-containing protein 24</fullName>
    </submittedName>
</protein>
<feature type="coiled-coil region" evidence="7">
    <location>
        <begin position="322"/>
        <end position="349"/>
    </location>
</feature>
<feature type="compositionally biased region" description="Basic and acidic residues" evidence="8">
    <location>
        <begin position="470"/>
        <end position="480"/>
    </location>
</feature>
<dbReference type="Proteomes" id="UP000039865">
    <property type="component" value="Unassembled WGS sequence"/>
</dbReference>
<dbReference type="CDD" id="cd16693">
    <property type="entry name" value="mRING-H2-C3H3C2_WDR24"/>
    <property type="match status" value="1"/>
</dbReference>
<gene>
    <name evidence="9" type="primary">Contig14819.g15785</name>
    <name evidence="9" type="ORF">STYLEM_12509</name>
</gene>
<dbReference type="Gene3D" id="2.130.10.10">
    <property type="entry name" value="YVTN repeat-like/Quinoprotein amine dehydrogenase"/>
    <property type="match status" value="1"/>
</dbReference>
<evidence type="ECO:0000313" key="9">
    <source>
        <dbReference type="EMBL" id="CDW83462.1"/>
    </source>
</evidence>
<feature type="region of interest" description="Disordered" evidence="8">
    <location>
        <begin position="470"/>
        <end position="493"/>
    </location>
</feature>
<feature type="repeat" description="WD" evidence="6">
    <location>
        <begin position="93"/>
        <end position="115"/>
    </location>
</feature>
<proteinExistence type="predicted"/>
<evidence type="ECO:0000256" key="8">
    <source>
        <dbReference type="SAM" id="MobiDB-lite"/>
    </source>
</evidence>
<dbReference type="AlphaFoldDB" id="A0A078AQD9"/>
<dbReference type="SMART" id="SM00320">
    <property type="entry name" value="WD40"/>
    <property type="match status" value="4"/>
</dbReference>
<dbReference type="GO" id="GO:0005774">
    <property type="term" value="C:vacuolar membrane"/>
    <property type="evidence" value="ECO:0007669"/>
    <property type="project" value="TreeGrafter"/>
</dbReference>
<name>A0A078AQD9_STYLE</name>
<keyword evidence="7" id="KW-0175">Coiled coil</keyword>
<sequence>MAGGRDVLKIISIDEDLNMKIAKNLHSRQKSNLDYGAKDIQWNQLNEKYVITSSFNNSINVWDIETGLQIKKPFKEHTKQNKLSWDPFNQTQFISGSTDTLIKLWDIKMESSVITMQRMKSRDDQVNFVQFNPKRQYQFAAGQGDGTIDIWDLRMTQAPKFSFQSHLKQVLCLDWHPNLEDILMSGSVDKYVKIWNLRDGNSSITSSNTLFQILTPQSITKCQWVPGLNLQLASLNNNSADQSSVNIWHCKKPYLQQYIYKCQKESILDFEWLHISSTIRPYERLCTTAIDYNLLNELAIINDRIISRDPDVFLNTLDEESNIEEVLQIQQQQNQMQRAKKQGGNQQTKTLKSVQGDYKESSKFEDLRIFSKLTTRSDEPHDDFSSNFESLSLELKFRCSDDKQNDLEDICLSNSRVAQSYGMNDVSLTWQSLRDLATELKSINTSIQQAASNKLQYIQEQKIKREVEAAGAQEEKETQQKQKKTKKKKNKNNQIVTNTLIPNDIEGGLIDAKSAEYRVDARGKKIFENDNIEVQMFEEIVEEDEEAQQNQDAFGVDLKKSPNTILDVAALQNLMGFSDQSQQNMKLRRQSSSSSKRNKKKEVQPNIFTYQNLGLLFNTNNNGEADMKFNVVFGCTPQRQIPLREQEYNHHLNKKKQGKLAKPVQPTQGQRKFQKTVADTIESYANNGDIQTSAFISLAFYNLLTQDQFKNYLSRVIITYLELLRNLQMFAQAREIIQFGPNLPIIDKKYKVRIHILMYKSQKDKGFVISTLCQFCGTSEEQSNSTQCSNPKCKKVYSRCSICNVPVKTLYVWCQGCSHGGHYNHMLKWLKDNNTCPAGCGHICKY</sequence>
<dbReference type="GO" id="GO:0005829">
    <property type="term" value="C:cytosol"/>
    <property type="evidence" value="ECO:0007669"/>
    <property type="project" value="TreeGrafter"/>
</dbReference>
<evidence type="ECO:0000256" key="3">
    <source>
        <dbReference type="ARBA" id="ARBA00022737"/>
    </source>
</evidence>
<dbReference type="SUPFAM" id="SSF50978">
    <property type="entry name" value="WD40 repeat-like"/>
    <property type="match status" value="1"/>
</dbReference>
<dbReference type="GO" id="GO:0008270">
    <property type="term" value="F:zinc ion binding"/>
    <property type="evidence" value="ECO:0007669"/>
    <property type="project" value="UniProtKB-KW"/>
</dbReference>
<dbReference type="PROSITE" id="PS50294">
    <property type="entry name" value="WD_REPEATS_REGION"/>
    <property type="match status" value="2"/>
</dbReference>
<feature type="compositionally biased region" description="Basic residues" evidence="8">
    <location>
        <begin position="481"/>
        <end position="491"/>
    </location>
</feature>
<evidence type="ECO:0000256" key="7">
    <source>
        <dbReference type="SAM" id="Coils"/>
    </source>
</evidence>
<dbReference type="InterPro" id="IPR020472">
    <property type="entry name" value="WD40_PAC1"/>
</dbReference>
<organism evidence="9 10">
    <name type="scientific">Stylonychia lemnae</name>
    <name type="common">Ciliate</name>
    <dbReference type="NCBI Taxonomy" id="5949"/>
    <lineage>
        <taxon>Eukaryota</taxon>
        <taxon>Sar</taxon>
        <taxon>Alveolata</taxon>
        <taxon>Ciliophora</taxon>
        <taxon>Intramacronucleata</taxon>
        <taxon>Spirotrichea</taxon>
        <taxon>Stichotrichia</taxon>
        <taxon>Sporadotrichida</taxon>
        <taxon>Oxytrichidae</taxon>
        <taxon>Stylonychinae</taxon>
        <taxon>Stylonychia</taxon>
    </lineage>
</organism>
<dbReference type="Pfam" id="PF00400">
    <property type="entry name" value="WD40"/>
    <property type="match status" value="3"/>
</dbReference>
<evidence type="ECO:0000256" key="4">
    <source>
        <dbReference type="ARBA" id="ARBA00022771"/>
    </source>
</evidence>
<dbReference type="OrthoDB" id="288435at2759"/>
<feature type="repeat" description="WD" evidence="6">
    <location>
        <begin position="163"/>
        <end position="205"/>
    </location>
</feature>
<dbReference type="InterPro" id="IPR037590">
    <property type="entry name" value="WDR24"/>
</dbReference>
<keyword evidence="10" id="KW-1185">Reference proteome</keyword>
<dbReference type="InterPro" id="IPR036322">
    <property type="entry name" value="WD40_repeat_dom_sf"/>
</dbReference>
<dbReference type="GO" id="GO:1904263">
    <property type="term" value="P:positive regulation of TORC1 signaling"/>
    <property type="evidence" value="ECO:0007669"/>
    <property type="project" value="TreeGrafter"/>
</dbReference>
<evidence type="ECO:0000256" key="1">
    <source>
        <dbReference type="ARBA" id="ARBA00022574"/>
    </source>
</evidence>
<keyword evidence="5" id="KW-0862">Zinc</keyword>
<dbReference type="InterPro" id="IPR015943">
    <property type="entry name" value="WD40/YVTN_repeat-like_dom_sf"/>
</dbReference>
<reference evidence="9 10" key="1">
    <citation type="submission" date="2014-06" db="EMBL/GenBank/DDBJ databases">
        <authorList>
            <person name="Swart Estienne"/>
        </authorList>
    </citation>
    <scope>NUCLEOTIDE SEQUENCE [LARGE SCALE GENOMIC DNA]</scope>
    <source>
        <strain evidence="9 10">130c</strain>
    </source>
</reference>
<evidence type="ECO:0000256" key="5">
    <source>
        <dbReference type="ARBA" id="ARBA00022833"/>
    </source>
</evidence>
<evidence type="ECO:0000256" key="2">
    <source>
        <dbReference type="ARBA" id="ARBA00022723"/>
    </source>
</evidence>
<dbReference type="OMA" id="WDSRRHE"/>
<keyword evidence="1 6" id="KW-0853">WD repeat</keyword>
<dbReference type="PANTHER" id="PTHR46200">
    <property type="entry name" value="GATOR COMPLEX PROTEIN WDR24"/>
    <property type="match status" value="1"/>
</dbReference>
<dbReference type="PRINTS" id="PR00320">
    <property type="entry name" value="GPROTEINBRPT"/>
</dbReference>
<feature type="region of interest" description="Disordered" evidence="8">
    <location>
        <begin position="580"/>
        <end position="603"/>
    </location>
</feature>
<dbReference type="PROSITE" id="PS50082">
    <property type="entry name" value="WD_REPEATS_2"/>
    <property type="match status" value="4"/>
</dbReference>
<dbReference type="GO" id="GO:0016239">
    <property type="term" value="P:positive regulation of macroautophagy"/>
    <property type="evidence" value="ECO:0007669"/>
    <property type="project" value="TreeGrafter"/>
</dbReference>
<dbReference type="GO" id="GO:0061700">
    <property type="term" value="C:GATOR2 complex"/>
    <property type="evidence" value="ECO:0007669"/>
    <property type="project" value="TreeGrafter"/>
</dbReference>
<feature type="repeat" description="WD" evidence="6">
    <location>
        <begin position="119"/>
        <end position="154"/>
    </location>
</feature>